<dbReference type="SUPFAM" id="SSF57701">
    <property type="entry name" value="Zn2/Cys6 DNA-binding domain"/>
    <property type="match status" value="1"/>
</dbReference>
<dbReference type="PANTHER" id="PTHR11474">
    <property type="entry name" value="TYROSINASE FAMILY MEMBER"/>
    <property type="match status" value="1"/>
</dbReference>
<reference evidence="5 6" key="1">
    <citation type="submission" date="2014-02" db="EMBL/GenBank/DDBJ databases">
        <title>The genome sequence of Colletotrichum simmondsii CBS122122.</title>
        <authorList>
            <person name="Baroncelli R."/>
            <person name="Thon M.R."/>
        </authorList>
    </citation>
    <scope>NUCLEOTIDE SEQUENCE [LARGE SCALE GENOMIC DNA]</scope>
    <source>
        <strain evidence="5 6">CBS122122</strain>
    </source>
</reference>
<dbReference type="AlphaFoldDB" id="A0A135SXA3"/>
<evidence type="ECO:0000256" key="2">
    <source>
        <dbReference type="ARBA" id="ARBA00023008"/>
    </source>
</evidence>
<dbReference type="InterPro" id="IPR050316">
    <property type="entry name" value="Tyrosinase/Hemocyanin"/>
</dbReference>
<evidence type="ECO:0000313" key="6">
    <source>
        <dbReference type="Proteomes" id="UP000070328"/>
    </source>
</evidence>
<feature type="domain" description="Zn(2)-C6 fungal-type" evidence="4">
    <location>
        <begin position="314"/>
        <end position="343"/>
    </location>
</feature>
<dbReference type="Gene3D" id="4.10.240.10">
    <property type="entry name" value="Zn(2)-C6 fungal-type DNA-binding domain"/>
    <property type="match status" value="1"/>
</dbReference>
<dbReference type="PROSITE" id="PS00498">
    <property type="entry name" value="TYROSINASE_2"/>
    <property type="match status" value="1"/>
</dbReference>
<evidence type="ECO:0000256" key="1">
    <source>
        <dbReference type="ARBA" id="ARBA00022723"/>
    </source>
</evidence>
<keyword evidence="6" id="KW-1185">Reference proteome</keyword>
<dbReference type="SUPFAM" id="SSF48056">
    <property type="entry name" value="Di-copper centre-containing domain"/>
    <property type="match status" value="1"/>
</dbReference>
<dbReference type="PROSITE" id="PS00463">
    <property type="entry name" value="ZN2_CY6_FUNGAL_1"/>
    <property type="match status" value="1"/>
</dbReference>
<evidence type="ECO:0000313" key="5">
    <source>
        <dbReference type="EMBL" id="KXH40506.1"/>
    </source>
</evidence>
<dbReference type="InterPro" id="IPR001138">
    <property type="entry name" value="Zn2Cys6_DnaBD"/>
</dbReference>
<name>A0A135SXA3_9PEZI</name>
<accession>A0A135SXA3</accession>
<dbReference type="InterPro" id="IPR002227">
    <property type="entry name" value="Tyrosinase_Cu-bd"/>
</dbReference>
<dbReference type="PRINTS" id="PR00092">
    <property type="entry name" value="TYROSINASE"/>
</dbReference>
<dbReference type="SMART" id="SM00066">
    <property type="entry name" value="GAL4"/>
    <property type="match status" value="1"/>
</dbReference>
<dbReference type="CDD" id="cd00067">
    <property type="entry name" value="GAL4"/>
    <property type="match status" value="1"/>
</dbReference>
<dbReference type="InterPro" id="IPR036864">
    <property type="entry name" value="Zn2-C6_fun-type_DNA-bd_sf"/>
</dbReference>
<dbReference type="GO" id="GO:0008270">
    <property type="term" value="F:zinc ion binding"/>
    <property type="evidence" value="ECO:0007669"/>
    <property type="project" value="InterPro"/>
</dbReference>
<protein>
    <recommendedName>
        <fullName evidence="4">Zn(2)-C6 fungal-type domain-containing protein</fullName>
    </recommendedName>
</protein>
<evidence type="ECO:0000256" key="3">
    <source>
        <dbReference type="ARBA" id="ARBA00023242"/>
    </source>
</evidence>
<dbReference type="OrthoDB" id="6132182at2759"/>
<keyword evidence="3" id="KW-0539">Nucleus</keyword>
<comment type="caution">
    <text evidence="5">The sequence shown here is derived from an EMBL/GenBank/DDBJ whole genome shotgun (WGS) entry which is preliminary data.</text>
</comment>
<proteinExistence type="predicted"/>
<dbReference type="GO" id="GO:0016491">
    <property type="term" value="F:oxidoreductase activity"/>
    <property type="evidence" value="ECO:0007669"/>
    <property type="project" value="InterPro"/>
</dbReference>
<dbReference type="GO" id="GO:0000981">
    <property type="term" value="F:DNA-binding transcription factor activity, RNA polymerase II-specific"/>
    <property type="evidence" value="ECO:0007669"/>
    <property type="project" value="InterPro"/>
</dbReference>
<gene>
    <name evidence="5" type="ORF">CSIM01_13881</name>
</gene>
<dbReference type="Gene3D" id="1.10.1280.10">
    <property type="entry name" value="Di-copper center containing domain from catechol oxidase"/>
    <property type="match status" value="1"/>
</dbReference>
<dbReference type="EMBL" id="JFBX01000368">
    <property type="protein sequence ID" value="KXH40506.1"/>
    <property type="molecule type" value="Genomic_DNA"/>
</dbReference>
<keyword evidence="1" id="KW-0479">Metal-binding</keyword>
<dbReference type="PROSITE" id="PS50048">
    <property type="entry name" value="ZN2_CY6_FUNGAL_2"/>
    <property type="match status" value="1"/>
</dbReference>
<organism evidence="5 6">
    <name type="scientific">Colletotrichum simmondsii</name>
    <dbReference type="NCBI Taxonomy" id="703756"/>
    <lineage>
        <taxon>Eukaryota</taxon>
        <taxon>Fungi</taxon>
        <taxon>Dikarya</taxon>
        <taxon>Ascomycota</taxon>
        <taxon>Pezizomycotina</taxon>
        <taxon>Sordariomycetes</taxon>
        <taxon>Hypocreomycetidae</taxon>
        <taxon>Glomerellales</taxon>
        <taxon>Glomerellaceae</taxon>
        <taxon>Colletotrichum</taxon>
        <taxon>Colletotrichum acutatum species complex</taxon>
    </lineage>
</organism>
<dbReference type="PANTHER" id="PTHR11474:SF126">
    <property type="entry name" value="TYROSINASE-LIKE PROTEIN TYR-1-RELATED"/>
    <property type="match status" value="1"/>
</dbReference>
<dbReference type="Pfam" id="PF00172">
    <property type="entry name" value="Zn_clus"/>
    <property type="match status" value="1"/>
</dbReference>
<dbReference type="Pfam" id="PF00264">
    <property type="entry name" value="Tyrosinase"/>
    <property type="match status" value="1"/>
</dbReference>
<evidence type="ECO:0000259" key="4">
    <source>
        <dbReference type="PROSITE" id="PS50048"/>
    </source>
</evidence>
<dbReference type="InterPro" id="IPR008922">
    <property type="entry name" value="Di-copper_centre_dom_sf"/>
</dbReference>
<keyword evidence="2" id="KW-0186">Copper</keyword>
<sequence length="444" mass="49231">MLGKPALTSKADLPGVQNRFEDFMGDHIRQTNFTHFVGLFYPRHRLLVWAYEQEIRACGFRGAQPYWDWSLDSGSADDFFHSPVFDTKTGFGGNGEFLPFNSSGVSPQLPITDGKIPSTIADRSGGGCIHDGPFFNMTIHMGPGASTAYHAQCVRRDFVPSYFMSVASPEAVSTSMNHPDFGSFTRQTELAVHGAGHSGVGGLYGVLTDAYASPGDPLFYLHHANMDRLWWSWQSKNLSSRLTDISGPIIANDWLNEKGRNVTLDGTVFVGTTVNVTMPIRDVMDIRKSLGYINHFTTTMMPTPEPPQPPRRPACTLCKVRKVKCDRDSPCMNCVKSGVDCIQRTNAKTRDRKKPTIELQRKLDLCERMIQQLSAMKRSPEVIGTRHSGGGEANEEIQPLDASLGKLVIDEGSVRFTDNTLWAAIFDEASYAQKVVSTFMSHSF</sequence>
<dbReference type="Proteomes" id="UP000070328">
    <property type="component" value="Unassembled WGS sequence"/>
</dbReference>